<organism evidence="1 2">
    <name type="scientific">Phrynocephalus forsythii</name>
    <dbReference type="NCBI Taxonomy" id="171643"/>
    <lineage>
        <taxon>Eukaryota</taxon>
        <taxon>Metazoa</taxon>
        <taxon>Chordata</taxon>
        <taxon>Craniata</taxon>
        <taxon>Vertebrata</taxon>
        <taxon>Euteleostomi</taxon>
        <taxon>Lepidosauria</taxon>
        <taxon>Squamata</taxon>
        <taxon>Bifurcata</taxon>
        <taxon>Unidentata</taxon>
        <taxon>Episquamata</taxon>
        <taxon>Toxicofera</taxon>
        <taxon>Iguania</taxon>
        <taxon>Acrodonta</taxon>
        <taxon>Agamidae</taxon>
        <taxon>Agaminae</taxon>
        <taxon>Phrynocephalus</taxon>
    </lineage>
</organism>
<protein>
    <submittedName>
        <fullName evidence="1">Uncharacterized protein</fullName>
    </submittedName>
</protein>
<name>A0A9Q0XS40_9SAUR</name>
<dbReference type="EMBL" id="JAPFRF010000007">
    <property type="protein sequence ID" value="KAJ7326621.1"/>
    <property type="molecule type" value="Genomic_DNA"/>
</dbReference>
<accession>A0A9Q0XS40</accession>
<gene>
    <name evidence="1" type="ORF">JRQ81_016380</name>
</gene>
<comment type="caution">
    <text evidence="1">The sequence shown here is derived from an EMBL/GenBank/DDBJ whole genome shotgun (WGS) entry which is preliminary data.</text>
</comment>
<sequence length="66" mass="7488">MILSEASDFYNEAMTVAAQRMRSARHISDRTTRLLGSAITLCHHSWLHSTDLAEDTKGQIEHLSFE</sequence>
<dbReference type="Proteomes" id="UP001142489">
    <property type="component" value="Unassembled WGS sequence"/>
</dbReference>
<dbReference type="AlphaFoldDB" id="A0A9Q0XS40"/>
<proteinExistence type="predicted"/>
<evidence type="ECO:0000313" key="2">
    <source>
        <dbReference type="Proteomes" id="UP001142489"/>
    </source>
</evidence>
<feature type="non-terminal residue" evidence="1">
    <location>
        <position position="66"/>
    </location>
</feature>
<reference evidence="1" key="1">
    <citation type="journal article" date="2023" name="DNA Res.">
        <title>Chromosome-level genome assembly of Phrynocephalus forsythii using third-generation DNA sequencing and Hi-C analysis.</title>
        <authorList>
            <person name="Qi Y."/>
            <person name="Zhao W."/>
            <person name="Zhao Y."/>
            <person name="Niu C."/>
            <person name="Cao S."/>
            <person name="Zhang Y."/>
        </authorList>
    </citation>
    <scope>NUCLEOTIDE SEQUENCE</scope>
    <source>
        <tissue evidence="1">Muscle</tissue>
    </source>
</reference>
<evidence type="ECO:0000313" key="1">
    <source>
        <dbReference type="EMBL" id="KAJ7326621.1"/>
    </source>
</evidence>
<keyword evidence="2" id="KW-1185">Reference proteome</keyword>